<organism evidence="1 2">
    <name type="scientific">Ciona intestinalis</name>
    <name type="common">Transparent sea squirt</name>
    <name type="synonym">Ascidia intestinalis</name>
    <dbReference type="NCBI Taxonomy" id="7719"/>
    <lineage>
        <taxon>Eukaryota</taxon>
        <taxon>Metazoa</taxon>
        <taxon>Chordata</taxon>
        <taxon>Tunicata</taxon>
        <taxon>Ascidiacea</taxon>
        <taxon>Phlebobranchia</taxon>
        <taxon>Cionidae</taxon>
        <taxon>Ciona</taxon>
    </lineage>
</organism>
<dbReference type="AlphaFoldDB" id="H2XZP3"/>
<reference evidence="1" key="3">
    <citation type="submission" date="2025-09" db="UniProtKB">
        <authorList>
            <consortium name="Ensembl"/>
        </authorList>
    </citation>
    <scope>IDENTIFICATION</scope>
</reference>
<reference evidence="1" key="2">
    <citation type="submission" date="2025-08" db="UniProtKB">
        <authorList>
            <consortium name="Ensembl"/>
        </authorList>
    </citation>
    <scope>IDENTIFICATION</scope>
</reference>
<sequence>MASRFSQIVCDPQIQQRRHAAFQEKRARFERREATKNAFLSSQLFSTLSHNSVGQTKRKQVSGHLKMWIEKASWSKCDKCICLYS</sequence>
<evidence type="ECO:0000313" key="1">
    <source>
        <dbReference type="Ensembl" id="ENSCINP00000035127.1"/>
    </source>
</evidence>
<dbReference type="HOGENOM" id="CLU_2511993_0_0_1"/>
<proteinExistence type="predicted"/>
<reference evidence="2" key="1">
    <citation type="journal article" date="2002" name="Science">
        <title>The draft genome of Ciona intestinalis: insights into chordate and vertebrate origins.</title>
        <authorList>
            <person name="Dehal P."/>
            <person name="Satou Y."/>
            <person name="Campbell R.K."/>
            <person name="Chapman J."/>
            <person name="Degnan B."/>
            <person name="De Tomaso A."/>
            <person name="Davidson B."/>
            <person name="Di Gregorio A."/>
            <person name="Gelpke M."/>
            <person name="Goodstein D.M."/>
            <person name="Harafuji N."/>
            <person name="Hastings K.E."/>
            <person name="Ho I."/>
            <person name="Hotta K."/>
            <person name="Huang W."/>
            <person name="Kawashima T."/>
            <person name="Lemaire P."/>
            <person name="Martinez D."/>
            <person name="Meinertzhagen I.A."/>
            <person name="Necula S."/>
            <person name="Nonaka M."/>
            <person name="Putnam N."/>
            <person name="Rash S."/>
            <person name="Saiga H."/>
            <person name="Satake M."/>
            <person name="Terry A."/>
            <person name="Yamada L."/>
            <person name="Wang H.G."/>
            <person name="Awazu S."/>
            <person name="Azumi K."/>
            <person name="Boore J."/>
            <person name="Branno M."/>
            <person name="Chin-Bow S."/>
            <person name="DeSantis R."/>
            <person name="Doyle S."/>
            <person name="Francino P."/>
            <person name="Keys D.N."/>
            <person name="Haga S."/>
            <person name="Hayashi H."/>
            <person name="Hino K."/>
            <person name="Imai K.S."/>
            <person name="Inaba K."/>
            <person name="Kano S."/>
            <person name="Kobayashi K."/>
            <person name="Kobayashi M."/>
            <person name="Lee B.I."/>
            <person name="Makabe K.W."/>
            <person name="Manohar C."/>
            <person name="Matassi G."/>
            <person name="Medina M."/>
            <person name="Mochizuki Y."/>
            <person name="Mount S."/>
            <person name="Morishita T."/>
            <person name="Miura S."/>
            <person name="Nakayama A."/>
            <person name="Nishizaka S."/>
            <person name="Nomoto H."/>
            <person name="Ohta F."/>
            <person name="Oishi K."/>
            <person name="Rigoutsos I."/>
            <person name="Sano M."/>
            <person name="Sasaki A."/>
            <person name="Sasakura Y."/>
            <person name="Shoguchi E."/>
            <person name="Shin-i T."/>
            <person name="Spagnuolo A."/>
            <person name="Stainier D."/>
            <person name="Suzuki M.M."/>
            <person name="Tassy O."/>
            <person name="Takatori N."/>
            <person name="Tokuoka M."/>
            <person name="Yagi K."/>
            <person name="Yoshizaki F."/>
            <person name="Wada S."/>
            <person name="Zhang C."/>
            <person name="Hyatt P.D."/>
            <person name="Larimer F."/>
            <person name="Detter C."/>
            <person name="Doggett N."/>
            <person name="Glavina T."/>
            <person name="Hawkins T."/>
            <person name="Richardson P."/>
            <person name="Lucas S."/>
            <person name="Kohara Y."/>
            <person name="Levine M."/>
            <person name="Satoh N."/>
            <person name="Rokhsar D.S."/>
        </authorList>
    </citation>
    <scope>NUCLEOTIDE SEQUENCE [LARGE SCALE GENOMIC DNA]</scope>
</reference>
<dbReference type="InParanoid" id="H2XZP3"/>
<dbReference type="Ensembl" id="ENSCINT00000031586.1">
    <property type="protein sequence ID" value="ENSCINP00000035127.1"/>
    <property type="gene ID" value="ENSCING00000021979.1"/>
</dbReference>
<name>H2XZP3_CIOIN</name>
<protein>
    <submittedName>
        <fullName evidence="1">Uncharacterized protein</fullName>
    </submittedName>
</protein>
<dbReference type="Proteomes" id="UP000008144">
    <property type="component" value="Unassembled WGS sequence"/>
</dbReference>
<accession>H2XZP3</accession>
<evidence type="ECO:0000313" key="2">
    <source>
        <dbReference type="Proteomes" id="UP000008144"/>
    </source>
</evidence>
<keyword evidence="2" id="KW-1185">Reference proteome</keyword>